<dbReference type="AlphaFoldDB" id="A0A4R5AD97"/>
<keyword evidence="3" id="KW-1185">Reference proteome</keyword>
<accession>A0A4R5AD97</accession>
<dbReference type="EMBL" id="SMLB01000009">
    <property type="protein sequence ID" value="TDD70403.1"/>
    <property type="molecule type" value="Genomic_DNA"/>
</dbReference>
<evidence type="ECO:0000256" key="1">
    <source>
        <dbReference type="SAM" id="MobiDB-lite"/>
    </source>
</evidence>
<dbReference type="Proteomes" id="UP000295217">
    <property type="component" value="Unassembled WGS sequence"/>
</dbReference>
<comment type="caution">
    <text evidence="2">The sequence shown here is derived from an EMBL/GenBank/DDBJ whole genome shotgun (WGS) entry which is preliminary data.</text>
</comment>
<protein>
    <submittedName>
        <fullName evidence="2">Uncharacterized protein</fullName>
    </submittedName>
</protein>
<evidence type="ECO:0000313" key="2">
    <source>
        <dbReference type="EMBL" id="TDD70403.1"/>
    </source>
</evidence>
<evidence type="ECO:0000313" key="3">
    <source>
        <dbReference type="Proteomes" id="UP000295217"/>
    </source>
</evidence>
<name>A0A4R5AD97_9ACTN</name>
<dbReference type="OrthoDB" id="5187924at2"/>
<gene>
    <name evidence="2" type="ORF">E1262_09135</name>
</gene>
<feature type="region of interest" description="Disordered" evidence="1">
    <location>
        <begin position="1"/>
        <end position="82"/>
    </location>
</feature>
<reference evidence="2 3" key="1">
    <citation type="submission" date="2019-02" db="EMBL/GenBank/DDBJ databases">
        <title>Draft genome sequences of novel Actinobacteria.</title>
        <authorList>
            <person name="Sahin N."/>
            <person name="Ay H."/>
            <person name="Saygin H."/>
        </authorList>
    </citation>
    <scope>NUCLEOTIDE SEQUENCE [LARGE SCALE GENOMIC DNA]</scope>
    <source>
        <strain evidence="2 3">8K307</strain>
    </source>
</reference>
<proteinExistence type="predicted"/>
<dbReference type="RefSeq" id="WP_132102826.1">
    <property type="nucleotide sequence ID" value="NZ_SMLB01000009.1"/>
</dbReference>
<sequence>MSRMVHVVHGPTATAGTPVRPDHPHDVVVPGWKPDPPNAAPWHHDSSAGTPRAGFSQAGDPLHAGPPAAVPEADPRLSATVHGEHHTGLLRVRLAGDGGDAAEYELDVEQALQLSQRLRDAAVAMQEFLSAPKTFGAGRDSR</sequence>
<organism evidence="2 3">
    <name type="scientific">Jiangella aurantiaca</name>
    <dbReference type="NCBI Taxonomy" id="2530373"/>
    <lineage>
        <taxon>Bacteria</taxon>
        <taxon>Bacillati</taxon>
        <taxon>Actinomycetota</taxon>
        <taxon>Actinomycetes</taxon>
        <taxon>Jiangellales</taxon>
        <taxon>Jiangellaceae</taxon>
        <taxon>Jiangella</taxon>
    </lineage>
</organism>